<dbReference type="Pfam" id="PF13561">
    <property type="entry name" value="adh_short_C2"/>
    <property type="match status" value="1"/>
</dbReference>
<dbReference type="Proteomes" id="UP000754883">
    <property type="component" value="Unassembled WGS sequence"/>
</dbReference>
<sequence>MEEKAFIVTGGAYGIGLATVRLLLAQGASVGVGDIQEDALRAAVLPLNSQYCQRVHFIRSFIYRMKEIFRCLNRYANIAGTGGHRLSDNSISETTDTEYNFIMDLNTRTTFIALAEVLRPDIITGKSGSIVCIGSIFGQRGFKRGAAFAASKHAMVGLAKSAVLEAGERGLRINIVEPGAIDTPIHRRNTESNMPDLTPDNPIPRLGTPEDVAGVITFLLGDQSKYVNGAVYAVDGGANA</sequence>
<dbReference type="GO" id="GO:0016491">
    <property type="term" value="F:oxidoreductase activity"/>
    <property type="evidence" value="ECO:0007669"/>
    <property type="project" value="UniProtKB-KW"/>
</dbReference>
<feature type="region of interest" description="Disordered" evidence="3">
    <location>
        <begin position="185"/>
        <end position="205"/>
    </location>
</feature>
<dbReference type="InterPro" id="IPR036291">
    <property type="entry name" value="NAD(P)-bd_dom_sf"/>
</dbReference>
<dbReference type="SUPFAM" id="SSF51735">
    <property type="entry name" value="NAD(P)-binding Rossmann-fold domains"/>
    <property type="match status" value="1"/>
</dbReference>
<dbReference type="PANTHER" id="PTHR24321">
    <property type="entry name" value="DEHYDROGENASES, SHORT CHAIN"/>
    <property type="match status" value="1"/>
</dbReference>
<organism evidence="4 5">
    <name type="scientific">Clonostachys byssicola</name>
    <dbReference type="NCBI Taxonomy" id="160290"/>
    <lineage>
        <taxon>Eukaryota</taxon>
        <taxon>Fungi</taxon>
        <taxon>Dikarya</taxon>
        <taxon>Ascomycota</taxon>
        <taxon>Pezizomycotina</taxon>
        <taxon>Sordariomycetes</taxon>
        <taxon>Hypocreomycetidae</taxon>
        <taxon>Hypocreales</taxon>
        <taxon>Bionectriaceae</taxon>
        <taxon>Clonostachys</taxon>
    </lineage>
</organism>
<evidence type="ECO:0000313" key="5">
    <source>
        <dbReference type="Proteomes" id="UP000754883"/>
    </source>
</evidence>
<dbReference type="CDD" id="cd05233">
    <property type="entry name" value="SDR_c"/>
    <property type="match status" value="1"/>
</dbReference>
<proteinExistence type="inferred from homology"/>
<evidence type="ECO:0000256" key="1">
    <source>
        <dbReference type="ARBA" id="ARBA00006484"/>
    </source>
</evidence>
<dbReference type="PANTHER" id="PTHR24321:SF8">
    <property type="entry name" value="ESTRADIOL 17-BETA-DEHYDROGENASE 8-RELATED"/>
    <property type="match status" value="1"/>
</dbReference>
<reference evidence="4 5" key="2">
    <citation type="submission" date="2021-10" db="EMBL/GenBank/DDBJ databases">
        <authorList>
            <person name="Piombo E."/>
        </authorList>
    </citation>
    <scope>NUCLEOTIDE SEQUENCE [LARGE SCALE GENOMIC DNA]</scope>
</reference>
<evidence type="ECO:0000313" key="4">
    <source>
        <dbReference type="EMBL" id="CAG9983058.1"/>
    </source>
</evidence>
<keyword evidence="5" id="KW-1185">Reference proteome</keyword>
<dbReference type="AlphaFoldDB" id="A0A9N9Y2L9"/>
<gene>
    <name evidence="4" type="ORF">CBYS24578_00018000</name>
</gene>
<reference evidence="5" key="1">
    <citation type="submission" date="2019-06" db="EMBL/GenBank/DDBJ databases">
        <authorList>
            <person name="Broberg M."/>
        </authorList>
    </citation>
    <scope>NUCLEOTIDE SEQUENCE [LARGE SCALE GENOMIC DNA]</scope>
</reference>
<name>A0A9N9Y2L9_9HYPO</name>
<comment type="caution">
    <text evidence="4">The sequence shown here is derived from an EMBL/GenBank/DDBJ whole genome shotgun (WGS) entry which is preliminary data.</text>
</comment>
<dbReference type="OrthoDB" id="1669814at2759"/>
<dbReference type="PRINTS" id="PR00081">
    <property type="entry name" value="GDHRDH"/>
</dbReference>
<dbReference type="EMBL" id="CABFNO020001355">
    <property type="protein sequence ID" value="CAG9983058.1"/>
    <property type="molecule type" value="Genomic_DNA"/>
</dbReference>
<comment type="similarity">
    <text evidence="1">Belongs to the short-chain dehydrogenases/reductases (SDR) family.</text>
</comment>
<dbReference type="Gene3D" id="3.40.50.720">
    <property type="entry name" value="NAD(P)-binding Rossmann-like Domain"/>
    <property type="match status" value="1"/>
</dbReference>
<accession>A0A9N9Y2L9</accession>
<evidence type="ECO:0000256" key="2">
    <source>
        <dbReference type="ARBA" id="ARBA00023002"/>
    </source>
</evidence>
<dbReference type="InterPro" id="IPR002347">
    <property type="entry name" value="SDR_fam"/>
</dbReference>
<keyword evidence="2" id="KW-0560">Oxidoreductase</keyword>
<evidence type="ECO:0000256" key="3">
    <source>
        <dbReference type="SAM" id="MobiDB-lite"/>
    </source>
</evidence>
<protein>
    <submittedName>
        <fullName evidence="4">Uncharacterized protein</fullName>
    </submittedName>
</protein>